<evidence type="ECO:0000256" key="8">
    <source>
        <dbReference type="SAM" id="MobiDB-lite"/>
    </source>
</evidence>
<dbReference type="Gene3D" id="1.10.10.60">
    <property type="entry name" value="Homeodomain-like"/>
    <property type="match status" value="1"/>
</dbReference>
<reference evidence="11" key="1">
    <citation type="journal article" date="2023" name="Plant J.">
        <title>The genome of the king protea, Protea cynaroides.</title>
        <authorList>
            <person name="Chang J."/>
            <person name="Duong T.A."/>
            <person name="Schoeman C."/>
            <person name="Ma X."/>
            <person name="Roodt D."/>
            <person name="Barker N."/>
            <person name="Li Z."/>
            <person name="Van de Peer Y."/>
            <person name="Mizrachi E."/>
        </authorList>
    </citation>
    <scope>NUCLEOTIDE SEQUENCE</scope>
    <source>
        <tissue evidence="11">Young leaves</tissue>
    </source>
</reference>
<dbReference type="Gene3D" id="3.40.50.2300">
    <property type="match status" value="1"/>
</dbReference>
<dbReference type="AlphaFoldDB" id="A0A9Q0GN49"/>
<keyword evidence="2" id="KW-0805">Transcription regulation</keyword>
<dbReference type="PANTHER" id="PTHR31312">
    <property type="entry name" value="TRANSCRIPTION ACTIVATOR GLK1"/>
    <property type="match status" value="1"/>
</dbReference>
<dbReference type="InterPro" id="IPR001789">
    <property type="entry name" value="Sig_transdc_resp-reg_receiver"/>
</dbReference>
<feature type="domain" description="HTH myb-type" evidence="10">
    <location>
        <begin position="314"/>
        <end position="373"/>
    </location>
</feature>
<sequence>MVCTADDLQGWKDFPKGLRVLLLDEDTDSASEIRSRLEKMDYIVFTFCNENEALTAISNRTECFHVAIVEVSTGNSNGSFKFLESAKDLPTIMTSNSHCLSTMMKCIALGAAEFLQKPLSEDKLNNIWQHVVHKAFNAGETGISKSLKPAKDTTVSRPQLQVETMNPENENLLEAEGEAQAHKLDNEQSAASDRFQAPSTPQLKHGGRLLDDGDCQDQPNCSMEKEPGDQEEDSKSVDITCGNLAEETTSKVDLVPRAEGVGLKEEDDSPDGSNSGSNISSHRNDKDRVGDARVENGSSKKTSILPSFCGNRVNKKKTKVDWTPELHKRFVQAVEQLGVDQAIPSRILDLMKVEGLTRHNVASHLQKYRIHRRHIVPKEDDRRWHHPRETIQRVYAQKPVMAFPPYHLNHGFSTSQIYPVWGHPSSHQMYGHPGFPSWWPPESWPWKTYPRMHADMWGCPAMPTPQVPWSPFPQNPPGFHSSDTGQEPGSMQRVPSELYPAEDEVDRVVKEAISKPWLPLPLGLKPPSTESVLSELHRNGISNIPPYTTSNISNRNKSQRK</sequence>
<feature type="region of interest" description="Disordered" evidence="8">
    <location>
        <begin position="248"/>
        <end position="308"/>
    </location>
</feature>
<evidence type="ECO:0000256" key="4">
    <source>
        <dbReference type="ARBA" id="ARBA00023163"/>
    </source>
</evidence>
<gene>
    <name evidence="11" type="ORF">NE237_027779</name>
</gene>
<dbReference type="InterPro" id="IPR011006">
    <property type="entry name" value="CheY-like_superfamily"/>
</dbReference>
<dbReference type="InterPro" id="IPR001005">
    <property type="entry name" value="SANT/Myb"/>
</dbReference>
<feature type="compositionally biased region" description="Polar residues" evidence="8">
    <location>
        <begin position="187"/>
        <end position="202"/>
    </location>
</feature>
<feature type="compositionally biased region" description="Basic and acidic residues" evidence="8">
    <location>
        <begin position="282"/>
        <end position="294"/>
    </location>
</feature>
<dbReference type="GO" id="GO:0003700">
    <property type="term" value="F:DNA-binding transcription factor activity"/>
    <property type="evidence" value="ECO:0007669"/>
    <property type="project" value="InterPro"/>
</dbReference>
<feature type="region of interest" description="Disordered" evidence="8">
    <location>
        <begin position="536"/>
        <end position="561"/>
    </location>
</feature>
<proteinExistence type="predicted"/>
<name>A0A9Q0GN49_9MAGN</name>
<evidence type="ECO:0000256" key="7">
    <source>
        <dbReference type="PROSITE-ProRule" id="PRU00169"/>
    </source>
</evidence>
<evidence type="ECO:0000313" key="11">
    <source>
        <dbReference type="EMBL" id="KAJ4950947.1"/>
    </source>
</evidence>
<evidence type="ECO:0000313" key="12">
    <source>
        <dbReference type="Proteomes" id="UP001141806"/>
    </source>
</evidence>
<dbReference type="GO" id="GO:0000160">
    <property type="term" value="P:phosphorelay signal transduction system"/>
    <property type="evidence" value="ECO:0007669"/>
    <property type="project" value="InterPro"/>
</dbReference>
<feature type="region of interest" description="Disordered" evidence="8">
    <location>
        <begin position="473"/>
        <end position="495"/>
    </location>
</feature>
<organism evidence="11 12">
    <name type="scientific">Protea cynaroides</name>
    <dbReference type="NCBI Taxonomy" id="273540"/>
    <lineage>
        <taxon>Eukaryota</taxon>
        <taxon>Viridiplantae</taxon>
        <taxon>Streptophyta</taxon>
        <taxon>Embryophyta</taxon>
        <taxon>Tracheophyta</taxon>
        <taxon>Spermatophyta</taxon>
        <taxon>Magnoliopsida</taxon>
        <taxon>Proteales</taxon>
        <taxon>Proteaceae</taxon>
        <taxon>Protea</taxon>
    </lineage>
</organism>
<feature type="compositionally biased region" description="Polar residues" evidence="8">
    <location>
        <begin position="153"/>
        <end position="165"/>
    </location>
</feature>
<accession>A0A9Q0GN49</accession>
<dbReference type="NCBIfam" id="TIGR01557">
    <property type="entry name" value="myb_SHAQKYF"/>
    <property type="match status" value="1"/>
</dbReference>
<protein>
    <recommendedName>
        <fullName evidence="13">Two-component response regulator-like APRR2</fullName>
    </recommendedName>
</protein>
<comment type="caution">
    <text evidence="11">The sequence shown here is derived from an EMBL/GenBank/DDBJ whole genome shotgun (WGS) entry which is preliminary data.</text>
</comment>
<evidence type="ECO:0008006" key="13">
    <source>
        <dbReference type="Google" id="ProtNLM"/>
    </source>
</evidence>
<dbReference type="OrthoDB" id="1907052at2759"/>
<dbReference type="GO" id="GO:0000976">
    <property type="term" value="F:transcription cis-regulatory region binding"/>
    <property type="evidence" value="ECO:0007669"/>
    <property type="project" value="TreeGrafter"/>
</dbReference>
<evidence type="ECO:0000259" key="10">
    <source>
        <dbReference type="PROSITE" id="PS51294"/>
    </source>
</evidence>
<dbReference type="PROSITE" id="PS51294">
    <property type="entry name" value="HTH_MYB"/>
    <property type="match status" value="1"/>
</dbReference>
<dbReference type="EMBL" id="JAMYWD010000012">
    <property type="protein sequence ID" value="KAJ4950947.1"/>
    <property type="molecule type" value="Genomic_DNA"/>
</dbReference>
<keyword evidence="12" id="KW-1185">Reference proteome</keyword>
<comment type="caution">
    <text evidence="7">Lacks conserved residue(s) required for the propagation of feature annotation.</text>
</comment>
<dbReference type="InterPro" id="IPR044825">
    <property type="entry name" value="GLK1/2-like"/>
</dbReference>
<dbReference type="GO" id="GO:0005634">
    <property type="term" value="C:nucleus"/>
    <property type="evidence" value="ECO:0007669"/>
    <property type="project" value="UniProtKB-SubCell"/>
</dbReference>
<feature type="compositionally biased region" description="Polar residues" evidence="8">
    <location>
        <begin position="296"/>
        <end position="305"/>
    </location>
</feature>
<evidence type="ECO:0000256" key="6">
    <source>
        <dbReference type="ARBA" id="ARBA00061767"/>
    </source>
</evidence>
<comment type="subunit">
    <text evidence="6">Binds the target DNA as a monomer.</text>
</comment>
<dbReference type="FunFam" id="1.10.10.60:FF:000007">
    <property type="entry name" value="Two-component response regulator"/>
    <property type="match status" value="1"/>
</dbReference>
<keyword evidence="5" id="KW-0539">Nucleus</keyword>
<dbReference type="InterPro" id="IPR017930">
    <property type="entry name" value="Myb_dom"/>
</dbReference>
<comment type="subcellular location">
    <subcellularLocation>
        <location evidence="1">Nucleus</location>
    </subcellularLocation>
</comment>
<dbReference type="InterPro" id="IPR006447">
    <property type="entry name" value="Myb_dom_plants"/>
</dbReference>
<feature type="region of interest" description="Disordered" evidence="8">
    <location>
        <begin position="143"/>
        <end position="165"/>
    </location>
</feature>
<feature type="compositionally biased region" description="Polar residues" evidence="8">
    <location>
        <begin position="540"/>
        <end position="561"/>
    </location>
</feature>
<evidence type="ECO:0000256" key="2">
    <source>
        <dbReference type="ARBA" id="ARBA00023015"/>
    </source>
</evidence>
<evidence type="ECO:0000256" key="1">
    <source>
        <dbReference type="ARBA" id="ARBA00004123"/>
    </source>
</evidence>
<evidence type="ECO:0000256" key="5">
    <source>
        <dbReference type="ARBA" id="ARBA00023242"/>
    </source>
</evidence>
<dbReference type="PANTHER" id="PTHR31312:SF4">
    <property type="entry name" value="TWO-COMPONENT RESPONSE REGULATOR-LIKE APRR2"/>
    <property type="match status" value="1"/>
</dbReference>
<dbReference type="FunFam" id="3.40.50.2300:FF:000206">
    <property type="entry name" value="Two-component response regulator-like APRR2"/>
    <property type="match status" value="1"/>
</dbReference>
<feature type="compositionally biased region" description="Basic and acidic residues" evidence="8">
    <location>
        <begin position="223"/>
        <end position="236"/>
    </location>
</feature>
<dbReference type="Proteomes" id="UP001141806">
    <property type="component" value="Unassembled WGS sequence"/>
</dbReference>
<dbReference type="PROSITE" id="PS50110">
    <property type="entry name" value="RESPONSE_REGULATORY"/>
    <property type="match status" value="1"/>
</dbReference>
<dbReference type="SUPFAM" id="SSF46689">
    <property type="entry name" value="Homeodomain-like"/>
    <property type="match status" value="1"/>
</dbReference>
<dbReference type="InterPro" id="IPR009057">
    <property type="entry name" value="Homeodomain-like_sf"/>
</dbReference>
<feature type="domain" description="Response regulatory" evidence="9">
    <location>
        <begin position="19"/>
        <end position="132"/>
    </location>
</feature>
<dbReference type="Pfam" id="PF00072">
    <property type="entry name" value="Response_reg"/>
    <property type="match status" value="1"/>
</dbReference>
<dbReference type="SUPFAM" id="SSF52172">
    <property type="entry name" value="CheY-like"/>
    <property type="match status" value="1"/>
</dbReference>
<keyword evidence="4" id="KW-0804">Transcription</keyword>
<feature type="compositionally biased region" description="Low complexity" evidence="8">
    <location>
        <begin position="271"/>
        <end position="281"/>
    </location>
</feature>
<dbReference type="GO" id="GO:0045893">
    <property type="term" value="P:positive regulation of DNA-templated transcription"/>
    <property type="evidence" value="ECO:0007669"/>
    <property type="project" value="InterPro"/>
</dbReference>
<evidence type="ECO:0000256" key="3">
    <source>
        <dbReference type="ARBA" id="ARBA00023125"/>
    </source>
</evidence>
<dbReference type="Pfam" id="PF00249">
    <property type="entry name" value="Myb_DNA-binding"/>
    <property type="match status" value="1"/>
</dbReference>
<keyword evidence="3" id="KW-0238">DNA-binding</keyword>
<evidence type="ECO:0000259" key="9">
    <source>
        <dbReference type="PROSITE" id="PS50110"/>
    </source>
</evidence>
<feature type="region of interest" description="Disordered" evidence="8">
    <location>
        <begin position="183"/>
        <end position="236"/>
    </location>
</feature>